<dbReference type="GO" id="GO:0003677">
    <property type="term" value="F:DNA binding"/>
    <property type="evidence" value="ECO:0007669"/>
    <property type="project" value="UniProtKB-UniRule"/>
</dbReference>
<accession>A0A5S4ZW50</accession>
<proteinExistence type="predicted"/>
<dbReference type="SUPFAM" id="SSF89447">
    <property type="entry name" value="AbrB/MazE/MraZ-like"/>
    <property type="match status" value="1"/>
</dbReference>
<dbReference type="Pfam" id="PF04014">
    <property type="entry name" value="MazE_antitoxin"/>
    <property type="match status" value="1"/>
</dbReference>
<evidence type="ECO:0000259" key="2">
    <source>
        <dbReference type="PROSITE" id="PS51740"/>
    </source>
</evidence>
<evidence type="ECO:0000256" key="1">
    <source>
        <dbReference type="PROSITE-ProRule" id="PRU01076"/>
    </source>
</evidence>
<dbReference type="NCBIfam" id="TIGR01439">
    <property type="entry name" value="lp_hng_hel_AbrB"/>
    <property type="match status" value="1"/>
</dbReference>
<keyword evidence="4" id="KW-1185">Reference proteome</keyword>
<sequence>MIKAKLTSKGQITISAAIRRKLNLQPGDELLFEFNRDDEAKLRAIKRKPLT</sequence>
<dbReference type="Gene3D" id="2.10.260.10">
    <property type="match status" value="1"/>
</dbReference>
<dbReference type="Proteomes" id="UP000323166">
    <property type="component" value="Unassembled WGS sequence"/>
</dbReference>
<reference evidence="3 4" key="1">
    <citation type="submission" date="2019-07" db="EMBL/GenBank/DDBJ databases">
        <title>Genomic Encyclopedia of Type Strains, Phase I: the one thousand microbial genomes (KMG-I) project.</title>
        <authorList>
            <person name="Kyrpides N."/>
        </authorList>
    </citation>
    <scope>NUCLEOTIDE SEQUENCE [LARGE SCALE GENOMIC DNA]</scope>
    <source>
        <strain evidence="3 4">DSM 6562</strain>
    </source>
</reference>
<feature type="domain" description="SpoVT-AbrB" evidence="2">
    <location>
        <begin position="1"/>
        <end position="47"/>
    </location>
</feature>
<comment type="caution">
    <text evidence="3">The sequence shown here is derived from an EMBL/GenBank/DDBJ whole genome shotgun (WGS) entry which is preliminary data.</text>
</comment>
<dbReference type="EMBL" id="VNHM01000003">
    <property type="protein sequence ID" value="TYO96969.1"/>
    <property type="molecule type" value="Genomic_DNA"/>
</dbReference>
<dbReference type="InterPro" id="IPR007159">
    <property type="entry name" value="SpoVT-AbrB_dom"/>
</dbReference>
<dbReference type="RefSeq" id="WP_166510826.1">
    <property type="nucleotide sequence ID" value="NZ_VNHM01000003.1"/>
</dbReference>
<name>A0A5S4ZW50_9FIRM</name>
<protein>
    <submittedName>
        <fullName evidence="3">AbrB family looped-hinge helix DNA binding protein</fullName>
    </submittedName>
</protein>
<evidence type="ECO:0000313" key="4">
    <source>
        <dbReference type="Proteomes" id="UP000323166"/>
    </source>
</evidence>
<dbReference type="AlphaFoldDB" id="A0A5S4ZW50"/>
<dbReference type="SMART" id="SM00966">
    <property type="entry name" value="SpoVT_AbrB"/>
    <property type="match status" value="1"/>
</dbReference>
<organism evidence="3 4">
    <name type="scientific">Desulfallas thermosapovorans DSM 6562</name>
    <dbReference type="NCBI Taxonomy" id="1121431"/>
    <lineage>
        <taxon>Bacteria</taxon>
        <taxon>Bacillati</taxon>
        <taxon>Bacillota</taxon>
        <taxon>Clostridia</taxon>
        <taxon>Eubacteriales</taxon>
        <taxon>Desulfallaceae</taxon>
        <taxon>Desulfallas</taxon>
    </lineage>
</organism>
<dbReference type="InterPro" id="IPR037914">
    <property type="entry name" value="SpoVT-AbrB_sf"/>
</dbReference>
<dbReference type="PROSITE" id="PS51740">
    <property type="entry name" value="SPOVT_ABRB"/>
    <property type="match status" value="1"/>
</dbReference>
<gene>
    <name evidence="3" type="ORF">LX24_00779</name>
</gene>
<evidence type="ECO:0000313" key="3">
    <source>
        <dbReference type="EMBL" id="TYO96969.1"/>
    </source>
</evidence>
<keyword evidence="1" id="KW-0238">DNA-binding</keyword>